<organism evidence="2 3">
    <name type="scientific">Pontibaca methylaminivorans</name>
    <dbReference type="NCBI Taxonomy" id="515897"/>
    <lineage>
        <taxon>Bacteria</taxon>
        <taxon>Pseudomonadati</taxon>
        <taxon>Pseudomonadota</taxon>
        <taxon>Alphaproteobacteria</taxon>
        <taxon>Rhodobacterales</taxon>
        <taxon>Roseobacteraceae</taxon>
        <taxon>Pontibaca</taxon>
    </lineage>
</organism>
<reference evidence="2 3" key="1">
    <citation type="submission" date="2017-01" db="EMBL/GenBank/DDBJ databases">
        <authorList>
            <person name="Mah S.A."/>
            <person name="Swanson W.J."/>
            <person name="Moy G.W."/>
            <person name="Vacquier V.D."/>
        </authorList>
    </citation>
    <scope>NUCLEOTIDE SEQUENCE [LARGE SCALE GENOMIC DNA]</scope>
    <source>
        <strain evidence="2 3">DSM 21219</strain>
    </source>
</reference>
<protein>
    <recommendedName>
        <fullName evidence="4">SWFGD domain-containing protein</fullName>
    </recommendedName>
</protein>
<dbReference type="InterPro" id="IPR047800">
    <property type="entry name" value="SWFGD_dom"/>
</dbReference>
<evidence type="ECO:0000313" key="3">
    <source>
        <dbReference type="Proteomes" id="UP000192455"/>
    </source>
</evidence>
<dbReference type="STRING" id="515897.SAMN05421849_2368"/>
<evidence type="ECO:0000256" key="1">
    <source>
        <dbReference type="SAM" id="MobiDB-lite"/>
    </source>
</evidence>
<keyword evidence="3" id="KW-1185">Reference proteome</keyword>
<feature type="compositionally biased region" description="Basic and acidic residues" evidence="1">
    <location>
        <begin position="44"/>
        <end position="68"/>
    </location>
</feature>
<evidence type="ECO:0000313" key="2">
    <source>
        <dbReference type="EMBL" id="SIT86679.1"/>
    </source>
</evidence>
<feature type="region of interest" description="Disordered" evidence="1">
    <location>
        <begin position="1"/>
        <end position="86"/>
    </location>
</feature>
<dbReference type="Proteomes" id="UP000192455">
    <property type="component" value="Unassembled WGS sequence"/>
</dbReference>
<proteinExistence type="predicted"/>
<dbReference type="NCBIfam" id="NF033157">
    <property type="entry name" value="SWFGD_domain"/>
    <property type="match status" value="1"/>
</dbReference>
<sequence>MADRYERDNDRRRHEQEREIERTSFGQPYARPDPSDYAGNQRRSSNDRQGRGSNDRRGRGSDYGDDRYSSTGGYRGGSDYYDDYDPLHARSASADVEYGHMGGAGRDAQERAFHGDTSPGGYGRSRAERTGGLDADEREFNAGNYRGNYDVDDDDDDDRDDYRSNYRERGAGEGYPGYSQRPERRLGRRPVGYGPYAYGRDDDEDYRYRPRRERGWLDRTEDEVASWFGNDDAERRRDMDERRDDDRERRNRWDHHRHDW</sequence>
<name>A0A1R3XAX3_9RHOB</name>
<feature type="compositionally biased region" description="Basic and acidic residues" evidence="1">
    <location>
        <begin position="160"/>
        <end position="171"/>
    </location>
</feature>
<accession>A0A1R3XAX3</accession>
<feature type="compositionally biased region" description="Basic and acidic residues" evidence="1">
    <location>
        <begin position="1"/>
        <end position="22"/>
    </location>
</feature>
<evidence type="ECO:0008006" key="4">
    <source>
        <dbReference type="Google" id="ProtNLM"/>
    </source>
</evidence>
<feature type="region of interest" description="Disordered" evidence="1">
    <location>
        <begin position="227"/>
        <end position="260"/>
    </location>
</feature>
<dbReference type="AlphaFoldDB" id="A0A1R3XAX3"/>
<gene>
    <name evidence="2" type="ORF">SAMN05421849_2368</name>
</gene>
<dbReference type="RefSeq" id="WP_076650249.1">
    <property type="nucleotide sequence ID" value="NZ_FTPS01000002.1"/>
</dbReference>
<feature type="compositionally biased region" description="Basic and acidic residues" evidence="1">
    <location>
        <begin position="232"/>
        <end position="260"/>
    </location>
</feature>
<dbReference type="EMBL" id="FTPS01000002">
    <property type="protein sequence ID" value="SIT86679.1"/>
    <property type="molecule type" value="Genomic_DNA"/>
</dbReference>
<feature type="region of interest" description="Disordered" evidence="1">
    <location>
        <begin position="98"/>
        <end position="204"/>
    </location>
</feature>
<feature type="compositionally biased region" description="Acidic residues" evidence="1">
    <location>
        <begin position="150"/>
        <end position="159"/>
    </location>
</feature>